<comment type="caution">
    <text evidence="1">The sequence shown here is derived from an EMBL/GenBank/DDBJ whole genome shotgun (WGS) entry which is preliminary data.</text>
</comment>
<dbReference type="EMBL" id="JAOA01000043">
    <property type="protein sequence ID" value="ETZ96554.1"/>
    <property type="molecule type" value="Genomic_DNA"/>
</dbReference>
<proteinExistence type="predicted"/>
<gene>
    <name evidence="1" type="ORF">I545_6951</name>
</gene>
<feature type="non-terminal residue" evidence="1">
    <location>
        <position position="41"/>
    </location>
</feature>
<accession>X7XQT6</accession>
<sequence length="41" mass="4438">MRPTGSTRSAVTYLALRLKWQAADIRVALAGTGKSLFIICT</sequence>
<evidence type="ECO:0000313" key="2">
    <source>
        <dbReference type="Proteomes" id="UP000020561"/>
    </source>
</evidence>
<organism evidence="1 2">
    <name type="scientific">Mycobacterium kansasii 662</name>
    <dbReference type="NCBI Taxonomy" id="1299326"/>
    <lineage>
        <taxon>Bacteria</taxon>
        <taxon>Bacillati</taxon>
        <taxon>Actinomycetota</taxon>
        <taxon>Actinomycetes</taxon>
        <taxon>Mycobacteriales</taxon>
        <taxon>Mycobacteriaceae</taxon>
        <taxon>Mycobacterium</taxon>
    </lineage>
</organism>
<name>X7XQT6_MYCKA</name>
<dbReference type="AlphaFoldDB" id="X7XQT6"/>
<dbReference type="Proteomes" id="UP000020561">
    <property type="component" value="Unassembled WGS sequence"/>
</dbReference>
<reference evidence="1 2" key="1">
    <citation type="submission" date="2013-12" db="EMBL/GenBank/DDBJ databases">
        <authorList>
            <person name="Brown-Elliot B."/>
            <person name="Wallace R."/>
            <person name="Lenaerts A."/>
            <person name="Ordway D."/>
            <person name="DeGroote M.A."/>
            <person name="Parker T."/>
            <person name="Sizemore C."/>
            <person name="Tallon L.J."/>
            <person name="Sadzewicz L.K."/>
            <person name="Sengamalay N."/>
            <person name="Fraser C.M."/>
            <person name="Hine E."/>
            <person name="Shefchek K.A."/>
            <person name="Das S.P."/>
            <person name="Tettelin H."/>
        </authorList>
    </citation>
    <scope>NUCLEOTIDE SEQUENCE [LARGE SCALE GENOMIC DNA]</scope>
    <source>
        <strain evidence="1 2">662</strain>
    </source>
</reference>
<evidence type="ECO:0000313" key="1">
    <source>
        <dbReference type="EMBL" id="ETZ96554.1"/>
    </source>
</evidence>
<protein>
    <submittedName>
        <fullName evidence="1">Uncharacterized protein</fullName>
    </submittedName>
</protein>